<name>A0ACA9U7F7_BIOOC</name>
<accession>A0ACA9U7F7</accession>
<gene>
    <name evidence="1" type="ORF">CRV2_00014565</name>
</gene>
<protein>
    <submittedName>
        <fullName evidence="1">Uncharacterized protein</fullName>
    </submittedName>
</protein>
<sequence length="206" mass="22714">MGDAFSSFPGGAGRRHTPRTKSGGNILIPQTISKDSTAGQQANFTHLLAELGKKNAARLFPDVEAQMDQSPEIFLRDDSGFVNAPLETTFASPSRSISPSSDGESHAKFLDNKYSSQVEFAQEYIRRAREIERPVHKAQSSESEDEESEFYTDYTDDELDQYESEHEEKPSGPSGPLDHYDDIIGRGGNSPPGRVLHGRPQPQAKT</sequence>
<comment type="caution">
    <text evidence="1">The sequence shown here is derived from an EMBL/GenBank/DDBJ whole genome shotgun (WGS) entry which is preliminary data.</text>
</comment>
<proteinExistence type="predicted"/>
<reference evidence="1" key="1">
    <citation type="submission" date="2020-04" db="EMBL/GenBank/DDBJ databases">
        <authorList>
            <person name="Broberg M."/>
        </authorList>
    </citation>
    <scope>NUCLEOTIDE SEQUENCE</scope>
</reference>
<keyword evidence="2" id="KW-1185">Reference proteome</keyword>
<evidence type="ECO:0000313" key="2">
    <source>
        <dbReference type="Proteomes" id="UP000836387"/>
    </source>
</evidence>
<dbReference type="EMBL" id="CADEHS020000055">
    <property type="protein sequence ID" value="CAG9949260.1"/>
    <property type="molecule type" value="Genomic_DNA"/>
</dbReference>
<reference evidence="1" key="2">
    <citation type="submission" date="2021-10" db="EMBL/GenBank/DDBJ databases">
        <authorList>
            <person name="Piombo E."/>
        </authorList>
    </citation>
    <scope>NUCLEOTIDE SEQUENCE</scope>
</reference>
<evidence type="ECO:0000313" key="1">
    <source>
        <dbReference type="EMBL" id="CAG9949260.1"/>
    </source>
</evidence>
<organism evidence="1 2">
    <name type="scientific">Clonostachys rosea f. rosea IK726</name>
    <dbReference type="NCBI Taxonomy" id="1349383"/>
    <lineage>
        <taxon>Eukaryota</taxon>
        <taxon>Fungi</taxon>
        <taxon>Dikarya</taxon>
        <taxon>Ascomycota</taxon>
        <taxon>Pezizomycotina</taxon>
        <taxon>Sordariomycetes</taxon>
        <taxon>Hypocreomycetidae</taxon>
        <taxon>Hypocreales</taxon>
        <taxon>Bionectriaceae</taxon>
        <taxon>Clonostachys</taxon>
    </lineage>
</organism>
<dbReference type="Proteomes" id="UP000836387">
    <property type="component" value="Unassembled WGS sequence"/>
</dbReference>